<dbReference type="InterPro" id="IPR011748">
    <property type="entry name" value="Unchr_phage_tail-like"/>
</dbReference>
<name>A0A2Y9BYW7_9MICO</name>
<dbReference type="Proteomes" id="UP000250222">
    <property type="component" value="Unassembled WGS sequence"/>
</dbReference>
<dbReference type="EMBL" id="UETB01000008">
    <property type="protein sequence ID" value="SSA43302.1"/>
    <property type="molecule type" value="Genomic_DNA"/>
</dbReference>
<proteinExistence type="predicted"/>
<dbReference type="OrthoDB" id="370073at2"/>
<dbReference type="InterPro" id="IPR006521">
    <property type="entry name" value="Tail_protein_I"/>
</dbReference>
<gene>
    <name evidence="1" type="ORF">SAMN05216184_10866</name>
</gene>
<dbReference type="NCBIfam" id="TIGR01634">
    <property type="entry name" value="tail_P2_I"/>
    <property type="match status" value="1"/>
</dbReference>
<keyword evidence="2" id="KW-1185">Reference proteome</keyword>
<sequence length="185" mass="20048">MRGTVPHLPSVAPVAHRLPAVYQEDEFLQRFVSAFDAAFAPLFLTLDTLSCYVDPELAPPDFLDWLAEWVGIEVDDTWSVERRREIVGSAAAIHRLRGTAAGIVDAVRLVVGGRVEIEENGASSWSAEPGAALPGSAEQFLRVVVRVPDPGAVDRTRLDRVVTAVKPAHVAHTIDVVEDSDADMS</sequence>
<organism evidence="1 2">
    <name type="scientific">Georgenia satyanarayanai</name>
    <dbReference type="NCBI Taxonomy" id="860221"/>
    <lineage>
        <taxon>Bacteria</taxon>
        <taxon>Bacillati</taxon>
        <taxon>Actinomycetota</taxon>
        <taxon>Actinomycetes</taxon>
        <taxon>Micrococcales</taxon>
        <taxon>Bogoriellaceae</taxon>
        <taxon>Georgenia</taxon>
    </lineage>
</organism>
<dbReference type="NCBIfam" id="TIGR02242">
    <property type="entry name" value="tail_TIGR02242"/>
    <property type="match status" value="1"/>
</dbReference>
<dbReference type="AlphaFoldDB" id="A0A2Y9BYW7"/>
<reference evidence="1 2" key="1">
    <citation type="submission" date="2016-10" db="EMBL/GenBank/DDBJ databases">
        <authorList>
            <person name="Cai Z."/>
        </authorList>
    </citation>
    <scope>NUCLEOTIDE SEQUENCE [LARGE SCALE GENOMIC DNA]</scope>
    <source>
        <strain evidence="1 2">CGMCC 1.10826</strain>
    </source>
</reference>
<protein>
    <submittedName>
        <fullName evidence="1">Phage tail protein, P2 protein I family</fullName>
    </submittedName>
</protein>
<evidence type="ECO:0000313" key="2">
    <source>
        <dbReference type="Proteomes" id="UP000250222"/>
    </source>
</evidence>
<evidence type="ECO:0000313" key="1">
    <source>
        <dbReference type="EMBL" id="SSA43302.1"/>
    </source>
</evidence>
<accession>A0A2Y9BYW7</accession>
<dbReference type="Pfam" id="PF09684">
    <property type="entry name" value="Tail_P2_I"/>
    <property type="match status" value="1"/>
</dbReference>